<dbReference type="InterPro" id="IPR012337">
    <property type="entry name" value="RNaseH-like_sf"/>
</dbReference>
<organism evidence="19 20">
    <name type="scientific">Cordylochernes scorpioides</name>
    <dbReference type="NCBI Taxonomy" id="51811"/>
    <lineage>
        <taxon>Eukaryota</taxon>
        <taxon>Metazoa</taxon>
        <taxon>Ecdysozoa</taxon>
        <taxon>Arthropoda</taxon>
        <taxon>Chelicerata</taxon>
        <taxon>Arachnida</taxon>
        <taxon>Pseudoscorpiones</taxon>
        <taxon>Cheliferoidea</taxon>
        <taxon>Chernetidae</taxon>
        <taxon>Cordylochernes</taxon>
    </lineage>
</organism>
<keyword evidence="9" id="KW-0694">RNA-binding</keyword>
<proteinExistence type="predicted"/>
<feature type="region of interest" description="Disordered" evidence="15">
    <location>
        <begin position="352"/>
        <end position="420"/>
    </location>
</feature>
<keyword evidence="11" id="KW-0695">RNA-directed DNA polymerase</keyword>
<dbReference type="PANTHER" id="PTHR37984:SF5">
    <property type="entry name" value="PROTEIN NYNRIN-LIKE"/>
    <property type="match status" value="1"/>
</dbReference>
<dbReference type="InterPro" id="IPR005162">
    <property type="entry name" value="Retrotrans_gag_dom"/>
</dbReference>
<evidence type="ECO:0000256" key="15">
    <source>
        <dbReference type="SAM" id="MobiDB-lite"/>
    </source>
</evidence>
<feature type="compositionally biased region" description="Polar residues" evidence="15">
    <location>
        <begin position="307"/>
        <end position="316"/>
    </location>
</feature>
<dbReference type="CDD" id="cd00303">
    <property type="entry name" value="retropepsin_like"/>
    <property type="match status" value="1"/>
</dbReference>
<sequence>MNKLGTDTITDTSVRRSRRLEGLEPRFDFDEKNKPIRKMSISAGVNTGVNTCKHLTRNPTVFSGNGTEDCGKWMKDYKRIARSNCWDATMKLANAPFFLEGTAGQWYDKNEEGMDSWDMFKEMFSRTFDNSGVLLRRAKDNLQSRAQKSTESCESYIQDVLSLCRQVNPDMSKEEKVAHLMKAVVEDVYQVILIKEIDTVEAFVDWCRKVEACKQRRIGKPRFERLPNVASIEQPNSSSLEDLIRRIVREEIKSALHSEPIVPEVNSLKKIIHEEVERNLTPIAQQGPYYQEQRRQFEGPAKPPPYYQQQSPTRLTTARRKTDEWRTVDNIPVCFQCGRPGHVARYCRERRGMMDRQPPGRYHPVQNGPRTIYNSNETPGRASYRSPSPYPGRGRSPAERRPSISPSRRSGRSPYQQAPFAGGKVAEEIINPPPLIAAKLSQNIVDVTIDDKTFPALVDSGASFSVISDHFRQQHKKTMFSDAGMTLRVADGKYIVSRGRCTLRLEINGLVQPFEFIPHDIILGWDFLEASRAIIDCGSAEILLEKAELPEDSSSIFQTVAADDSFIIPAGSTKQINVISEAILGVSDVVMEPSRILFLERDLMVPASIFAVQHGKGRISITNIGTCDRTVPKGMCIGEIQVLEEGQLAVIGDASDTNRQGILGQENSPNIASMISPDLSMLERTRICSILGSFSGLFEFNKFPSNLTSTAKHKINTEDHPPIKRRPYRVSQVERQTIQNEVDKMLKGGIVQLSESPWSSPVVLVKKKNGSWRFCVDYRHLNKITKKDVYPLPRIDDTLDCLRGASYYSSMDLRSGYWQIEVDEADREKTAFITPDGLYEFKVMPFGLCNAPATFERMMDTLLRGLKWSMCLCYLDDIIVFSPTFDEHVRRLELVLRCLSKAGLVLNPDKCLFGTKRLSIFGHLVDGEGVHPDPGKVDAMSKFPTPKSLTDVRSFIGMCSYYRRFIKNFAQKAEPLHRLLRKDTRFEWGPDQRQAYESLKLALASEPVLAHFDEKYATELHTDASGFGIGAVLVQVQGGSEKPIGYASRTLSTAEKNYSTTERECLAAIWAIGKFRPYLFGRSFTIVTDHHSLCWLSGLKDPVGIDLLGRFPISHLGNKWIIVRTDYLTRYAITRALPSADAQQVAKFVLEDVVLKHGAPREIITDRGRVFQSKLISELTGLCSSAQRFTTAYHPQTNDLTERLNKTLADMMSMYVDVEQKEWDVILPFITFAYNTAKQDTTGFTPFSLIHGREAETTLDTLFPLLKDEDQEDYNREIVTRAEETRQLARLHTLRAQEGNKRLYDAKHREVSYQPGDKVWIFIPVRKIGISEKLIKRYFGPYRVTRRISDVTYEVESLDTTNRRRKPKEIVHVVRMKNYRDPDEQLDLPEDEPAV</sequence>
<dbReference type="Gene3D" id="3.10.10.10">
    <property type="entry name" value="HIV Type 1 Reverse Transcriptase, subunit A, domain 1"/>
    <property type="match status" value="1"/>
</dbReference>
<dbReference type="Gene3D" id="3.30.420.10">
    <property type="entry name" value="Ribonuclease H-like superfamily/Ribonuclease H"/>
    <property type="match status" value="1"/>
</dbReference>
<dbReference type="SUPFAM" id="SSF57756">
    <property type="entry name" value="Retrovirus zinc finger-like domains"/>
    <property type="match status" value="1"/>
</dbReference>
<dbReference type="InterPro" id="IPR054465">
    <property type="entry name" value="Integrase_p58-like_C"/>
</dbReference>
<evidence type="ECO:0000256" key="14">
    <source>
        <dbReference type="PROSITE-ProRule" id="PRU00047"/>
    </source>
</evidence>
<dbReference type="Pfam" id="PF13650">
    <property type="entry name" value="Asp_protease_2"/>
    <property type="match status" value="1"/>
</dbReference>
<feature type="domain" description="Integrase catalytic" evidence="18">
    <location>
        <begin position="1096"/>
        <end position="1254"/>
    </location>
</feature>
<dbReference type="Pfam" id="PF17919">
    <property type="entry name" value="RT_RNaseH_2"/>
    <property type="match status" value="1"/>
</dbReference>
<dbReference type="InterPro" id="IPR036397">
    <property type="entry name" value="RNaseH_sf"/>
</dbReference>
<evidence type="ECO:0000256" key="5">
    <source>
        <dbReference type="ARBA" id="ARBA00022750"/>
    </source>
</evidence>
<protein>
    <recommendedName>
        <fullName evidence="21">Reverse transcriptase</fullName>
    </recommendedName>
</protein>
<evidence type="ECO:0000259" key="18">
    <source>
        <dbReference type="PROSITE" id="PS50994"/>
    </source>
</evidence>
<dbReference type="InterPro" id="IPR001969">
    <property type="entry name" value="Aspartic_peptidase_AS"/>
</dbReference>
<evidence type="ECO:0000256" key="8">
    <source>
        <dbReference type="ARBA" id="ARBA00022842"/>
    </source>
</evidence>
<dbReference type="SUPFAM" id="SSF50630">
    <property type="entry name" value="Acid proteases"/>
    <property type="match status" value="1"/>
</dbReference>
<evidence type="ECO:0000256" key="13">
    <source>
        <dbReference type="ARBA" id="ARBA00023268"/>
    </source>
</evidence>
<dbReference type="Pfam" id="PF22938">
    <property type="entry name" value="Integrase_p58_C"/>
    <property type="match status" value="1"/>
</dbReference>
<reference evidence="19 20" key="1">
    <citation type="submission" date="2022-01" db="EMBL/GenBank/DDBJ databases">
        <title>A chromosomal length assembly of Cordylochernes scorpioides.</title>
        <authorList>
            <person name="Zeh D."/>
            <person name="Zeh J."/>
        </authorList>
    </citation>
    <scope>NUCLEOTIDE SEQUENCE [LARGE SCALE GENOMIC DNA]</scope>
    <source>
        <strain evidence="19">IN4F17</strain>
        <tissue evidence="19">Whole Body</tissue>
    </source>
</reference>
<evidence type="ECO:0000256" key="4">
    <source>
        <dbReference type="ARBA" id="ARBA00022722"/>
    </source>
</evidence>
<dbReference type="InterPro" id="IPR021109">
    <property type="entry name" value="Peptidase_aspartic_dom_sf"/>
</dbReference>
<keyword evidence="6" id="KW-0255">Endonuclease</keyword>
<dbReference type="Gene3D" id="2.40.70.10">
    <property type="entry name" value="Acid Proteases"/>
    <property type="match status" value="1"/>
</dbReference>
<feature type="compositionally biased region" description="Low complexity" evidence="15">
    <location>
        <begin position="403"/>
        <end position="414"/>
    </location>
</feature>
<evidence type="ECO:0000259" key="16">
    <source>
        <dbReference type="PROSITE" id="PS50158"/>
    </source>
</evidence>
<dbReference type="InterPro" id="IPR043128">
    <property type="entry name" value="Rev_trsase/Diguanyl_cyclase"/>
</dbReference>
<keyword evidence="12" id="KW-0238">DNA-binding</keyword>
<dbReference type="Gene3D" id="3.30.70.270">
    <property type="match status" value="2"/>
</dbReference>
<keyword evidence="1" id="KW-0645">Protease</keyword>
<dbReference type="InterPro" id="IPR001584">
    <property type="entry name" value="Integrase_cat-core"/>
</dbReference>
<evidence type="ECO:0000256" key="6">
    <source>
        <dbReference type="ARBA" id="ARBA00022759"/>
    </source>
</evidence>
<feature type="region of interest" description="Disordered" evidence="15">
    <location>
        <begin position="297"/>
        <end position="323"/>
    </location>
</feature>
<dbReference type="SUPFAM" id="SSF56672">
    <property type="entry name" value="DNA/RNA polymerases"/>
    <property type="match status" value="1"/>
</dbReference>
<keyword evidence="14" id="KW-0862">Zinc</keyword>
<keyword evidence="13" id="KW-0511">Multifunctional enzyme</keyword>
<keyword evidence="14" id="KW-0863">Zinc-finger</keyword>
<evidence type="ECO:0000313" key="20">
    <source>
        <dbReference type="Proteomes" id="UP001235939"/>
    </source>
</evidence>
<evidence type="ECO:0000256" key="11">
    <source>
        <dbReference type="ARBA" id="ARBA00022918"/>
    </source>
</evidence>
<dbReference type="PROSITE" id="PS50158">
    <property type="entry name" value="ZF_CCHC"/>
    <property type="match status" value="1"/>
</dbReference>
<keyword evidence="8" id="KW-0460">Magnesium</keyword>
<feature type="compositionally biased region" description="Polar residues" evidence="15">
    <location>
        <begin position="368"/>
        <end position="378"/>
    </location>
</feature>
<dbReference type="SMART" id="SM00343">
    <property type="entry name" value="ZnF_C2HC"/>
    <property type="match status" value="1"/>
</dbReference>
<evidence type="ECO:0000259" key="17">
    <source>
        <dbReference type="PROSITE" id="PS50878"/>
    </source>
</evidence>
<evidence type="ECO:0000313" key="19">
    <source>
        <dbReference type="EMBL" id="UYV61606.1"/>
    </source>
</evidence>
<name>A0ABY6JZZ6_9ARAC</name>
<keyword evidence="7" id="KW-0378">Hydrolase</keyword>
<evidence type="ECO:0000256" key="9">
    <source>
        <dbReference type="ARBA" id="ARBA00022884"/>
    </source>
</evidence>
<keyword evidence="4" id="KW-0540">Nuclease</keyword>
<dbReference type="EMBL" id="CP092863">
    <property type="protein sequence ID" value="UYV61606.1"/>
    <property type="molecule type" value="Genomic_DNA"/>
</dbReference>
<feature type="compositionally biased region" description="Low complexity" evidence="15">
    <location>
        <begin position="379"/>
        <end position="395"/>
    </location>
</feature>
<dbReference type="InterPro" id="IPR001878">
    <property type="entry name" value="Znf_CCHC"/>
</dbReference>
<accession>A0ABY6JZZ6</accession>
<dbReference type="InterPro" id="IPR036875">
    <property type="entry name" value="Znf_CCHC_sf"/>
</dbReference>
<evidence type="ECO:0000256" key="7">
    <source>
        <dbReference type="ARBA" id="ARBA00022801"/>
    </source>
</evidence>
<dbReference type="CDD" id="cd01647">
    <property type="entry name" value="RT_LTR"/>
    <property type="match status" value="1"/>
</dbReference>
<evidence type="ECO:0008006" key="21">
    <source>
        <dbReference type="Google" id="ProtNLM"/>
    </source>
</evidence>
<dbReference type="SUPFAM" id="SSF53098">
    <property type="entry name" value="Ribonuclease H-like"/>
    <property type="match status" value="1"/>
</dbReference>
<keyword evidence="10" id="KW-0229">DNA integration</keyword>
<keyword evidence="20" id="KW-1185">Reference proteome</keyword>
<dbReference type="PROSITE" id="PS00141">
    <property type="entry name" value="ASP_PROTEASE"/>
    <property type="match status" value="1"/>
</dbReference>
<dbReference type="Gene3D" id="3.10.20.370">
    <property type="match status" value="1"/>
</dbReference>
<keyword evidence="2" id="KW-0808">Transferase</keyword>
<feature type="domain" description="Reverse transcriptase" evidence="17">
    <location>
        <begin position="746"/>
        <end position="925"/>
    </location>
</feature>
<feature type="domain" description="CCHC-type" evidence="16">
    <location>
        <begin position="334"/>
        <end position="349"/>
    </location>
</feature>
<evidence type="ECO:0000256" key="1">
    <source>
        <dbReference type="ARBA" id="ARBA00022670"/>
    </source>
</evidence>
<evidence type="ECO:0000256" key="12">
    <source>
        <dbReference type="ARBA" id="ARBA00023125"/>
    </source>
</evidence>
<dbReference type="InterPro" id="IPR050951">
    <property type="entry name" value="Retrovirus_Pol_polyprotein"/>
</dbReference>
<dbReference type="InterPro" id="IPR000477">
    <property type="entry name" value="RT_dom"/>
</dbReference>
<dbReference type="Pfam" id="PF03732">
    <property type="entry name" value="Retrotrans_gag"/>
    <property type="match status" value="1"/>
</dbReference>
<evidence type="ECO:0000256" key="3">
    <source>
        <dbReference type="ARBA" id="ARBA00022695"/>
    </source>
</evidence>
<dbReference type="Pfam" id="PF00078">
    <property type="entry name" value="RVT_1"/>
    <property type="match status" value="1"/>
</dbReference>
<evidence type="ECO:0000256" key="2">
    <source>
        <dbReference type="ARBA" id="ARBA00022679"/>
    </source>
</evidence>
<dbReference type="InterPro" id="IPR041577">
    <property type="entry name" value="RT_RNaseH_2"/>
</dbReference>
<keyword evidence="5" id="KW-0064">Aspartyl protease</keyword>
<dbReference type="PROSITE" id="PS50878">
    <property type="entry name" value="RT_POL"/>
    <property type="match status" value="1"/>
</dbReference>
<dbReference type="PROSITE" id="PS50994">
    <property type="entry name" value="INTEGRASE"/>
    <property type="match status" value="1"/>
</dbReference>
<keyword evidence="3" id="KW-0548">Nucleotidyltransferase</keyword>
<dbReference type="PANTHER" id="PTHR37984">
    <property type="entry name" value="PROTEIN CBG26694"/>
    <property type="match status" value="1"/>
</dbReference>
<keyword evidence="14" id="KW-0479">Metal-binding</keyword>
<dbReference type="CDD" id="cd09274">
    <property type="entry name" value="RNase_HI_RT_Ty3"/>
    <property type="match status" value="1"/>
</dbReference>
<dbReference type="InterPro" id="IPR043502">
    <property type="entry name" value="DNA/RNA_pol_sf"/>
</dbReference>
<dbReference type="Proteomes" id="UP001235939">
    <property type="component" value="Chromosome 01"/>
</dbReference>
<gene>
    <name evidence="19" type="ORF">LAZ67_1005516</name>
</gene>
<evidence type="ECO:0000256" key="10">
    <source>
        <dbReference type="ARBA" id="ARBA00022908"/>
    </source>
</evidence>